<evidence type="ECO:0000313" key="3">
    <source>
        <dbReference type="EMBL" id="ADK81916.1"/>
    </source>
</evidence>
<feature type="domain" description="Phage MuF C-terminal" evidence="2">
    <location>
        <begin position="830"/>
        <end position="931"/>
    </location>
</feature>
<dbReference type="OrthoDB" id="9041348at2"/>
<dbReference type="eggNOG" id="COG3206">
    <property type="taxonomic scope" value="Bacteria"/>
</dbReference>
<evidence type="ECO:0000256" key="1">
    <source>
        <dbReference type="SAM" id="Coils"/>
    </source>
</evidence>
<feature type="coiled-coil region" evidence="1">
    <location>
        <begin position="976"/>
        <end position="1010"/>
    </location>
</feature>
<protein>
    <recommendedName>
        <fullName evidence="2">Phage MuF C-terminal domain-containing protein</fullName>
    </recommendedName>
</protein>
<gene>
    <name evidence="3" type="ordered locus">Spirs_2813</name>
</gene>
<dbReference type="eggNOG" id="COG1196">
    <property type="taxonomic scope" value="Bacteria"/>
</dbReference>
<dbReference type="InterPro" id="IPR041131">
    <property type="entry name" value="MuF_C"/>
</dbReference>
<proteinExistence type="predicted"/>
<keyword evidence="4" id="KW-1185">Reference proteome</keyword>
<feature type="coiled-coil region" evidence="1">
    <location>
        <begin position="1235"/>
        <end position="1290"/>
    </location>
</feature>
<name>E1R231_SEDSS</name>
<evidence type="ECO:0000313" key="4">
    <source>
        <dbReference type="Proteomes" id="UP000002318"/>
    </source>
</evidence>
<dbReference type="KEGG" id="ssm:Spirs_2813"/>
<reference evidence="3 4" key="1">
    <citation type="journal article" date="2010" name="Stand. Genomic Sci.">
        <title>Complete genome sequence of Spirochaeta smaragdinae type strain (SEBR 4228).</title>
        <authorList>
            <person name="Mavromatis K."/>
            <person name="Yasawong M."/>
            <person name="Chertkov O."/>
            <person name="Lapidus A."/>
            <person name="Lucas S."/>
            <person name="Nolan M."/>
            <person name="Del Rio T.G."/>
            <person name="Tice H."/>
            <person name="Cheng J.F."/>
            <person name="Pitluck S."/>
            <person name="Liolios K."/>
            <person name="Ivanova N."/>
            <person name="Tapia R."/>
            <person name="Han C."/>
            <person name="Bruce D."/>
            <person name="Goodwin L."/>
            <person name="Pati A."/>
            <person name="Chen A."/>
            <person name="Palaniappan K."/>
            <person name="Land M."/>
            <person name="Hauser L."/>
            <person name="Chang Y.J."/>
            <person name="Jeffries C.D."/>
            <person name="Detter J.C."/>
            <person name="Rohde M."/>
            <person name="Brambilla E."/>
            <person name="Spring S."/>
            <person name="Goker M."/>
            <person name="Sikorski J."/>
            <person name="Woyke T."/>
            <person name="Bristow J."/>
            <person name="Eisen J.A."/>
            <person name="Markowitz V."/>
            <person name="Hugenholtz P."/>
            <person name="Klenk H.P."/>
            <person name="Kyrpides N.C."/>
        </authorList>
    </citation>
    <scope>NUCLEOTIDE SEQUENCE [LARGE SCALE GENOMIC DNA]</scope>
    <source>
        <strain evidence="4">DSM 11293 / JCM 15392 / SEBR 4228</strain>
    </source>
</reference>
<keyword evidence="1" id="KW-0175">Coiled coil</keyword>
<dbReference type="Pfam" id="PF18819">
    <property type="entry name" value="MuF_C"/>
    <property type="match status" value="1"/>
</dbReference>
<evidence type="ECO:0000259" key="2">
    <source>
        <dbReference type="Pfam" id="PF18819"/>
    </source>
</evidence>
<accession>E1R231</accession>
<dbReference type="Proteomes" id="UP000002318">
    <property type="component" value="Chromosome"/>
</dbReference>
<dbReference type="HOGENOM" id="CLU_232661_0_0_12"/>
<organism evidence="3 4">
    <name type="scientific">Sediminispirochaeta smaragdinae (strain DSM 11293 / JCM 15392 / SEBR 4228)</name>
    <name type="common">Spirochaeta smaragdinae</name>
    <dbReference type="NCBI Taxonomy" id="573413"/>
    <lineage>
        <taxon>Bacteria</taxon>
        <taxon>Pseudomonadati</taxon>
        <taxon>Spirochaetota</taxon>
        <taxon>Spirochaetia</taxon>
        <taxon>Spirochaetales</taxon>
        <taxon>Spirochaetaceae</taxon>
        <taxon>Sediminispirochaeta</taxon>
    </lineage>
</organism>
<dbReference type="STRING" id="573413.Spirs_2813"/>
<sequence>MNILWKKREPENTRGAATSPWKTDGFRIVSGTINSLDQMSQETEPTPGEAVEKLKYKDAFQQILEGTLGDGFSDESLQKQFYQVAMAAKNPEEEMAKMATSAFLSQRLNAPPDVVYKNFDFYTEKYMTTKQAPLSAWAAIKNEAYTSQLMIERGKIGYELMFDPENQELWDKLLDINEKVPPQDNQKRSVPIELVKGAAKFLPYVATGAIGSADESMFGAGLGAVAAASLASAGTLSGVLTVPSLILSGYQIGKKVGSMDEYFKISAGNTYADTMQKKSADGKTVPVGIARAFALASGTLAGALDTIQLDRFVGGSQWLRKAVPQAVKKSLQDSWFSAILGNPVAKFAGRWGSSVAESVVEETFQETIEMMGTEVAVTVANWAKNTNIPQATIDDWKDMWMQTIRDTAKGTTLLALPGVTAESFAAEHQKRQSAKDREAALASGNADIDLGKFNDYAAIFEEEDLQKSTEKLVAWKSAELKKAEQRLASDPTQENFAMHELQSQELDRAELEASVAKKVSEPRVWEMTQDQWIAQKQRLSDQELESLKTSIAAGFPGFTDQELEVSAIAMDTIARNFGQTGTALLDTMLTIVPADEGQAAVETLFPGKSVSQTNSAATFFRDAEGKLLSPTEAARGQAKAFIASLSSPDLSTFLHEYFHFADVMLISQSPEHRQLFSKALGKDYSQFTDQDREYLAYMFEKYHRDGTAPTPELKSLFARIATSLKQFVERMVGLKPMNEDLRKAYDALYSLRSEDIKNDNPDLKEKVVPIKRYALFQAEPNEREGFQRTLREAFEYKGQGVIKLSNRTPEALKASGAKDLPIVLTRKSLEHIRKDHPNIPKLVLLSMLDDISDPVMVFDSASNTEKRKGFVIVTNQIVDDAPVVIAMHLEVGKPQWQIHKIASEYEKNSYKTVFSKWVDQGLLRYVDKERALNNPHISAGLRLPLEVDNSRPLLNKVVLKTDLVNNKQTKPLFQALSPLQKLKQKWDQEIEKAEQELAEAEDRVKAGESFSVVDKALEHLLSLQEERELAIRDYEANRMTDHDAYSDAVEASVQKTVENGDWVPDSQLKDYSSQNWARDEIEYRQQAIEDAGKYADKDEYIASQVLSDNLEDGHTPEYYGNIFDASRETEANLTGREANYRFIKSLSADYLSSELLEALHVFGSDGLSGWHPIVKNAALSLKKGKKLSQALYKKVMDQIKADPEVYRMSFAEAAQDTEGMRQIQWEIEHSEETELEKQLKANRQLRRQNEKLNKSVEALNREIDLTNSVLGDYKRKQEGLEEAFRSAREEARKGDVESRKQWVSLLSDARKEAYLQTRRAVADTKQKIRDMRDAKAFYERMIKAIMRPAGRSIAYDQQVQIREIQGRYVARFTRREKEMRQAYRKLLSDAGIDPRIKEAIQENLSKQSLRDLSPEEIESLHAEIAALRTKGREIREAQLATEHITRQSAIQNVLETLGFEKPEEGLGLKKTERGRNSSILQKERLTTLLPSHIAEMFDGGKKGSFYRWLIVEVEKAKSEAINNKDRRMNAGYEEMKKLGIKPKDLIKERSIDGLTFQVQEIMGLYVYMQNESERERLLYGNRIKPETIAKAIKTLTPEQKAFADWMIDSFETDYSRFESAFIADQNTAMGKEKRYFPMMVKDLQFDTKAQEIASDLLSRSHAVKSFVSRGSTHNRIKISREHQPSMRLDAFNIWATNVDRQEDYINNGLLVKRLHAIFGNREVQEAIIQRYGKDAANWLKDQINEIAKPLAGVKYYEPIMQLSQKLRSHVGLAALAWNALTPLKQFPSLFLAMGRVPAGELLAASGRLIASGTGLVKKMHELDPYMRAMDYDPVLTEMREADKNRYERFVTKTGELGMKGIFVVDKAVKSIIWDAVYEHNLKQGKTQDEAIHEARRAIIETQPGGFREDLPVVARQGEFFKWMTLFSSQLQKLYNMTTYDIPQAVKQGDIATALRMSTGYIMAAVLIGMINKKSTPEDAKDAGSMVLEQLVTSIPILGSLFVQGAKGWSSSNPVTETANQVGKVINAIGKDKSDEQVMKTVMDALEQALFLGGLPTVQANRMIDFAETGDPWEIVGGRSNE</sequence>
<dbReference type="EMBL" id="CP002116">
    <property type="protein sequence ID" value="ADK81916.1"/>
    <property type="molecule type" value="Genomic_DNA"/>
</dbReference>
<dbReference type="RefSeq" id="WP_013255376.1">
    <property type="nucleotide sequence ID" value="NC_014364.1"/>
</dbReference>